<proteinExistence type="predicted"/>
<protein>
    <submittedName>
        <fullName evidence="1">Uncharacterized protein</fullName>
    </submittedName>
</protein>
<gene>
    <name evidence="1" type="ORF">LVIROSA_LOCUS81</name>
</gene>
<dbReference type="EMBL" id="CAKMRJ010000001">
    <property type="protein sequence ID" value="CAH1412029.1"/>
    <property type="molecule type" value="Genomic_DNA"/>
</dbReference>
<name>A0AAU9L9A0_9ASTR</name>
<accession>A0AAU9L9A0</accession>
<reference evidence="1 2" key="1">
    <citation type="submission" date="2022-01" db="EMBL/GenBank/DDBJ databases">
        <authorList>
            <person name="Xiong W."/>
            <person name="Schranz E."/>
        </authorList>
    </citation>
    <scope>NUCLEOTIDE SEQUENCE [LARGE SCALE GENOMIC DNA]</scope>
</reference>
<dbReference type="Proteomes" id="UP001157418">
    <property type="component" value="Unassembled WGS sequence"/>
</dbReference>
<organism evidence="1 2">
    <name type="scientific">Lactuca virosa</name>
    <dbReference type="NCBI Taxonomy" id="75947"/>
    <lineage>
        <taxon>Eukaryota</taxon>
        <taxon>Viridiplantae</taxon>
        <taxon>Streptophyta</taxon>
        <taxon>Embryophyta</taxon>
        <taxon>Tracheophyta</taxon>
        <taxon>Spermatophyta</taxon>
        <taxon>Magnoliopsida</taxon>
        <taxon>eudicotyledons</taxon>
        <taxon>Gunneridae</taxon>
        <taxon>Pentapetalae</taxon>
        <taxon>asterids</taxon>
        <taxon>campanulids</taxon>
        <taxon>Asterales</taxon>
        <taxon>Asteraceae</taxon>
        <taxon>Cichorioideae</taxon>
        <taxon>Cichorieae</taxon>
        <taxon>Lactucinae</taxon>
        <taxon>Lactuca</taxon>
    </lineage>
</organism>
<dbReference type="AlphaFoldDB" id="A0AAU9L9A0"/>
<keyword evidence="2" id="KW-1185">Reference proteome</keyword>
<evidence type="ECO:0000313" key="2">
    <source>
        <dbReference type="Proteomes" id="UP001157418"/>
    </source>
</evidence>
<sequence length="92" mass="10160">MEFPPLKQPRCLQPVSPVFVSVLGTTTMEGDKIEAATLANSPVDEVSHLALDIGGSLINMVYFSTEREQPVGLIQKRGQFWSQGYFGKTFLI</sequence>
<dbReference type="Gene3D" id="3.30.420.510">
    <property type="match status" value="1"/>
</dbReference>
<evidence type="ECO:0000313" key="1">
    <source>
        <dbReference type="EMBL" id="CAH1412029.1"/>
    </source>
</evidence>
<comment type="caution">
    <text evidence="1">The sequence shown here is derived from an EMBL/GenBank/DDBJ whole genome shotgun (WGS) entry which is preliminary data.</text>
</comment>